<dbReference type="EMBL" id="JAACJJ010000056">
    <property type="protein sequence ID" value="KAF5312782.1"/>
    <property type="molecule type" value="Genomic_DNA"/>
</dbReference>
<keyword evidence="2" id="KW-1185">Reference proteome</keyword>
<organism evidence="1 2">
    <name type="scientific">Psilocybe cf. subviscida</name>
    <dbReference type="NCBI Taxonomy" id="2480587"/>
    <lineage>
        <taxon>Eukaryota</taxon>
        <taxon>Fungi</taxon>
        <taxon>Dikarya</taxon>
        <taxon>Basidiomycota</taxon>
        <taxon>Agaricomycotina</taxon>
        <taxon>Agaricomycetes</taxon>
        <taxon>Agaricomycetidae</taxon>
        <taxon>Agaricales</taxon>
        <taxon>Agaricineae</taxon>
        <taxon>Strophariaceae</taxon>
        <taxon>Psilocybe</taxon>
    </lineage>
</organism>
<sequence length="349" mass="39854">MERLVGYLPELRACSRTSHALRDEAQRVLFRVVLSATDQRRRAARFFNVIVNSPDRLALYVRVVRLNMTYKLDENLVGLGNAAFRCMINLKHLTVSSMKDSTLGCARILRGMTFKLKGLDLQYRGLEKALLHNFLPAQSQIKYIRLRDWDPEGAGAASIGLQDILPELECLDGPDVALQALLSGHRQIRAVVWDRSSGVYHHELPAFHSAQYQEGLGRIEYLSYRMFRVSNITNISPLLVSLRVLELCGYEITDLQVLEDLPRIEHLILSADSAWKGRYSSPTLSVQLCKHAFKLSKTLECLDIREMDTVLYMQLRREDFDDVSCIQQVEPEDVRLWSSVTQDDTLDAN</sequence>
<dbReference type="InterPro" id="IPR032675">
    <property type="entry name" value="LRR_dom_sf"/>
</dbReference>
<proteinExistence type="predicted"/>
<reference evidence="1 2" key="1">
    <citation type="journal article" date="2020" name="ISME J.">
        <title>Uncovering the hidden diversity of litter-decomposition mechanisms in mushroom-forming fungi.</title>
        <authorList>
            <person name="Floudas D."/>
            <person name="Bentzer J."/>
            <person name="Ahren D."/>
            <person name="Johansson T."/>
            <person name="Persson P."/>
            <person name="Tunlid A."/>
        </authorList>
    </citation>
    <scope>NUCLEOTIDE SEQUENCE [LARGE SCALE GENOMIC DNA]</scope>
    <source>
        <strain evidence="1 2">CBS 101986</strain>
    </source>
</reference>
<protein>
    <submittedName>
        <fullName evidence="1">Uncharacterized protein</fullName>
    </submittedName>
</protein>
<name>A0A8H5AXL3_9AGAR</name>
<dbReference type="OrthoDB" id="3232239at2759"/>
<evidence type="ECO:0000313" key="2">
    <source>
        <dbReference type="Proteomes" id="UP000567179"/>
    </source>
</evidence>
<gene>
    <name evidence="1" type="ORF">D9619_003856</name>
</gene>
<dbReference type="Gene3D" id="3.80.10.10">
    <property type="entry name" value="Ribonuclease Inhibitor"/>
    <property type="match status" value="1"/>
</dbReference>
<comment type="caution">
    <text evidence="1">The sequence shown here is derived from an EMBL/GenBank/DDBJ whole genome shotgun (WGS) entry which is preliminary data.</text>
</comment>
<dbReference type="Proteomes" id="UP000567179">
    <property type="component" value="Unassembled WGS sequence"/>
</dbReference>
<dbReference type="SUPFAM" id="SSF52047">
    <property type="entry name" value="RNI-like"/>
    <property type="match status" value="1"/>
</dbReference>
<dbReference type="AlphaFoldDB" id="A0A8H5AXL3"/>
<evidence type="ECO:0000313" key="1">
    <source>
        <dbReference type="EMBL" id="KAF5312782.1"/>
    </source>
</evidence>
<accession>A0A8H5AXL3</accession>